<gene>
    <name evidence="1" type="ORF">Adu01nite_15810</name>
</gene>
<evidence type="ECO:0000313" key="2">
    <source>
        <dbReference type="Proteomes" id="UP000637628"/>
    </source>
</evidence>
<dbReference type="SUPFAM" id="SSF55469">
    <property type="entry name" value="FMN-dependent nitroreductase-like"/>
    <property type="match status" value="2"/>
</dbReference>
<sequence length="322" mass="34632">MSTVGRNLLTRCVQAATLAPSLHNSQPWRFRIVGESVEVYADPDRRLEALDSSGRELMISVGAALFTLRLALQAEGWAPACTLFPDRRSPDLVATVEPGSRAPASDSVATLAAEISRRHTNRFPFTAAVVTAEAIEELAAAAAEEGATLTIAGTAGRDAILGLGQAAERRLRAHGGYRAELSPWIRPAPGRRDGIPLISAGPWDALERLPIRDFGLMHPQPWRTSERSGTFPAMVVLTTVGDGPAQWIRAGQALQRVLLVATRLRLATTPISQPVEIPAIREMLANTATGHWPQMIVRIGYGPPATATARRPMAEILEVDGQ</sequence>
<accession>A0ABQ3YRR2</accession>
<dbReference type="RefSeq" id="WP_203725859.1">
    <property type="nucleotide sequence ID" value="NZ_BAAATX010000002.1"/>
</dbReference>
<evidence type="ECO:0000313" key="1">
    <source>
        <dbReference type="EMBL" id="GIE00231.1"/>
    </source>
</evidence>
<reference evidence="1 2" key="1">
    <citation type="submission" date="2021-01" db="EMBL/GenBank/DDBJ databases">
        <title>Whole genome shotgun sequence of Actinoplanes durhamensis NBRC 14914.</title>
        <authorList>
            <person name="Komaki H."/>
            <person name="Tamura T."/>
        </authorList>
    </citation>
    <scope>NUCLEOTIDE SEQUENCE [LARGE SCALE GENOMIC DNA]</scope>
    <source>
        <strain evidence="1 2">NBRC 14914</strain>
    </source>
</reference>
<dbReference type="NCBIfam" id="NF047509">
    <property type="entry name" value="Rv3131_FMN_oxido"/>
    <property type="match status" value="1"/>
</dbReference>
<dbReference type="PANTHER" id="PTHR23026">
    <property type="entry name" value="NADPH NITROREDUCTASE"/>
    <property type="match status" value="1"/>
</dbReference>
<dbReference type="Proteomes" id="UP000637628">
    <property type="component" value="Unassembled WGS sequence"/>
</dbReference>
<dbReference type="EMBL" id="BOML01000013">
    <property type="protein sequence ID" value="GIE00231.1"/>
    <property type="molecule type" value="Genomic_DNA"/>
</dbReference>
<name>A0ABQ3YRR2_9ACTN</name>
<comment type="caution">
    <text evidence="1">The sequence shown here is derived from an EMBL/GenBank/DDBJ whole genome shotgun (WGS) entry which is preliminary data.</text>
</comment>
<dbReference type="Gene3D" id="3.40.109.10">
    <property type="entry name" value="NADH Oxidase"/>
    <property type="match status" value="2"/>
</dbReference>
<dbReference type="InterPro" id="IPR000415">
    <property type="entry name" value="Nitroreductase-like"/>
</dbReference>
<proteinExistence type="predicted"/>
<organism evidence="1 2">
    <name type="scientific">Paractinoplanes durhamensis</name>
    <dbReference type="NCBI Taxonomy" id="113563"/>
    <lineage>
        <taxon>Bacteria</taxon>
        <taxon>Bacillati</taxon>
        <taxon>Actinomycetota</taxon>
        <taxon>Actinomycetes</taxon>
        <taxon>Micromonosporales</taxon>
        <taxon>Micromonosporaceae</taxon>
        <taxon>Paractinoplanes</taxon>
    </lineage>
</organism>
<keyword evidence="2" id="KW-1185">Reference proteome</keyword>
<dbReference type="PANTHER" id="PTHR23026:SF123">
    <property type="entry name" value="NAD(P)H NITROREDUCTASE RV3131-RELATED"/>
    <property type="match status" value="1"/>
</dbReference>
<protein>
    <submittedName>
        <fullName evidence="1">Nitroreductase</fullName>
    </submittedName>
</protein>
<dbReference type="InterPro" id="IPR050627">
    <property type="entry name" value="Nitroreductase/BluB"/>
</dbReference>